<organism evidence="1 2">
    <name type="scientific">Treponema succinifaciens (strain ATCC 33096 / DSM 2489 / 6091)</name>
    <dbReference type="NCBI Taxonomy" id="869209"/>
    <lineage>
        <taxon>Bacteria</taxon>
        <taxon>Pseudomonadati</taxon>
        <taxon>Spirochaetota</taxon>
        <taxon>Spirochaetia</taxon>
        <taxon>Spirochaetales</taxon>
        <taxon>Treponemataceae</taxon>
        <taxon>Treponema</taxon>
    </lineage>
</organism>
<dbReference type="Proteomes" id="UP000006852">
    <property type="component" value="Chromosome"/>
</dbReference>
<dbReference type="KEGG" id="tsu:Tresu_2041"/>
<reference evidence="1 2" key="1">
    <citation type="journal article" date="2011" name="Stand. Genomic Sci.">
        <title>Complete genome sequence of Treponema succinifaciens type strain (6091).</title>
        <authorList>
            <person name="Han C."/>
            <person name="Gronow S."/>
            <person name="Teshima H."/>
            <person name="Lapidus A."/>
            <person name="Nolan M."/>
            <person name="Lucas S."/>
            <person name="Hammon N."/>
            <person name="Deshpande S."/>
            <person name="Cheng J.F."/>
            <person name="Zeytun A."/>
            <person name="Tapia R."/>
            <person name="Goodwin L."/>
            <person name="Pitluck S."/>
            <person name="Liolios K."/>
            <person name="Pagani I."/>
            <person name="Ivanova N."/>
            <person name="Mavromatis K."/>
            <person name="Mikhailova N."/>
            <person name="Huntemann M."/>
            <person name="Pati A."/>
            <person name="Chen A."/>
            <person name="Palaniappan K."/>
            <person name="Land M."/>
            <person name="Hauser L."/>
            <person name="Brambilla E.M."/>
            <person name="Rohde M."/>
            <person name="Goker M."/>
            <person name="Woyke T."/>
            <person name="Bristow J."/>
            <person name="Eisen J.A."/>
            <person name="Markowitz V."/>
            <person name="Hugenholtz P."/>
            <person name="Kyrpides N.C."/>
            <person name="Klenk H.P."/>
            <person name="Detter J.C."/>
        </authorList>
    </citation>
    <scope>NUCLEOTIDE SEQUENCE [LARGE SCALE GENOMIC DNA]</scope>
    <source>
        <strain evidence="2">ATCC 33096 / DSM 2489 / 6091</strain>
    </source>
</reference>
<dbReference type="HOGENOM" id="CLU_3359085_0_0_12"/>
<evidence type="ECO:0000313" key="2">
    <source>
        <dbReference type="Proteomes" id="UP000006852"/>
    </source>
</evidence>
<sequence>MKKLVLVMTLFYAFLLIVLISGQEIRKSLCNIFLFD</sequence>
<accession>F2NW59</accession>
<proteinExistence type="predicted"/>
<protein>
    <submittedName>
        <fullName evidence="1">Uncharacterized protein</fullName>
    </submittedName>
</protein>
<dbReference type="AlphaFoldDB" id="F2NW59"/>
<keyword evidence="2" id="KW-1185">Reference proteome</keyword>
<evidence type="ECO:0000313" key="1">
    <source>
        <dbReference type="EMBL" id="AEB14914.1"/>
    </source>
</evidence>
<dbReference type="EMBL" id="CP002631">
    <property type="protein sequence ID" value="AEB14914.1"/>
    <property type="molecule type" value="Genomic_DNA"/>
</dbReference>
<gene>
    <name evidence="1" type="ordered locus">Tresu_2041</name>
</gene>
<name>F2NW59_TRES6</name>
<reference evidence="2" key="2">
    <citation type="submission" date="2011-04" db="EMBL/GenBank/DDBJ databases">
        <title>The complete genome of chromosome of Treponema succinifaciens DSM 2489.</title>
        <authorList>
            <person name="Lucas S."/>
            <person name="Copeland A."/>
            <person name="Lapidus A."/>
            <person name="Bruce D."/>
            <person name="Goodwin L."/>
            <person name="Pitluck S."/>
            <person name="Peters L."/>
            <person name="Kyrpides N."/>
            <person name="Mavromatis K."/>
            <person name="Ivanova N."/>
            <person name="Ovchinnikova G."/>
            <person name="Teshima H."/>
            <person name="Detter J.C."/>
            <person name="Tapia R."/>
            <person name="Han C."/>
            <person name="Land M."/>
            <person name="Hauser L."/>
            <person name="Markowitz V."/>
            <person name="Cheng J.-F."/>
            <person name="Hugenholtz P."/>
            <person name="Woyke T."/>
            <person name="Wu D."/>
            <person name="Gronow S."/>
            <person name="Wellnitz S."/>
            <person name="Brambilla E."/>
            <person name="Klenk H.-P."/>
            <person name="Eisen J.A."/>
        </authorList>
    </citation>
    <scope>NUCLEOTIDE SEQUENCE [LARGE SCALE GENOMIC DNA]</scope>
    <source>
        <strain evidence="2">ATCC 33096 / DSM 2489 / 6091</strain>
    </source>
</reference>